<accession>A0ACB9FEJ7</accession>
<evidence type="ECO:0000313" key="1">
    <source>
        <dbReference type="EMBL" id="KAI3769477.1"/>
    </source>
</evidence>
<name>A0ACB9FEJ7_ARCLA</name>
<dbReference type="Proteomes" id="UP001055879">
    <property type="component" value="Linkage Group LG01"/>
</dbReference>
<comment type="caution">
    <text evidence="1">The sequence shown here is derived from an EMBL/GenBank/DDBJ whole genome shotgun (WGS) entry which is preliminary data.</text>
</comment>
<keyword evidence="2" id="KW-1185">Reference proteome</keyword>
<dbReference type="EMBL" id="CM042047">
    <property type="protein sequence ID" value="KAI3769477.1"/>
    <property type="molecule type" value="Genomic_DNA"/>
</dbReference>
<proteinExistence type="predicted"/>
<evidence type="ECO:0000313" key="2">
    <source>
        <dbReference type="Proteomes" id="UP001055879"/>
    </source>
</evidence>
<sequence length="337" mass="38332">MSSLFFQRNEIEGLVPVWMWNNSLETLQVIDLLYNSFVGFDQHPNFLPWVRLKMFIFTNSQLRGRLPIPSHNTVVYDVSNNNVIGEIPPLICEVKSLRLLDLSSNNMSGTLPPCLGSLSNSLSVLNLKRNNFHGTMMDAFTHGSRLKTIDLSENRFHGQISKSLANCTNLEVLFLGDNSFDDVFPIWLEDLPELQVLILRSNKFHGAIEVSTNVHSTFPMLRIIDLSNNRFTGPLPDKYFQNWNAMKSSYLGKSPFMQLEVSLEVFVQRFPYSMTITNKGFKRDYPHIFGVFTAIDLSSNNFEGEIPRSLPKLSGLESLNLSNNHLTGFVHSYRSGT</sequence>
<gene>
    <name evidence="1" type="ORF">L6452_00580</name>
</gene>
<protein>
    <submittedName>
        <fullName evidence="1">Uncharacterized protein</fullName>
    </submittedName>
</protein>
<organism evidence="1 2">
    <name type="scientific">Arctium lappa</name>
    <name type="common">Greater burdock</name>
    <name type="synonym">Lappa major</name>
    <dbReference type="NCBI Taxonomy" id="4217"/>
    <lineage>
        <taxon>Eukaryota</taxon>
        <taxon>Viridiplantae</taxon>
        <taxon>Streptophyta</taxon>
        <taxon>Embryophyta</taxon>
        <taxon>Tracheophyta</taxon>
        <taxon>Spermatophyta</taxon>
        <taxon>Magnoliopsida</taxon>
        <taxon>eudicotyledons</taxon>
        <taxon>Gunneridae</taxon>
        <taxon>Pentapetalae</taxon>
        <taxon>asterids</taxon>
        <taxon>campanulids</taxon>
        <taxon>Asterales</taxon>
        <taxon>Asteraceae</taxon>
        <taxon>Carduoideae</taxon>
        <taxon>Cardueae</taxon>
        <taxon>Arctiinae</taxon>
        <taxon>Arctium</taxon>
    </lineage>
</organism>
<reference evidence="2" key="1">
    <citation type="journal article" date="2022" name="Mol. Ecol. Resour.">
        <title>The genomes of chicory, endive, great burdock and yacon provide insights into Asteraceae palaeo-polyploidization history and plant inulin production.</title>
        <authorList>
            <person name="Fan W."/>
            <person name="Wang S."/>
            <person name="Wang H."/>
            <person name="Wang A."/>
            <person name="Jiang F."/>
            <person name="Liu H."/>
            <person name="Zhao H."/>
            <person name="Xu D."/>
            <person name="Zhang Y."/>
        </authorList>
    </citation>
    <scope>NUCLEOTIDE SEQUENCE [LARGE SCALE GENOMIC DNA]</scope>
    <source>
        <strain evidence="2">cv. Niubang</strain>
    </source>
</reference>
<reference evidence="1 2" key="2">
    <citation type="journal article" date="2022" name="Mol. Ecol. Resour.">
        <title>The genomes of chicory, endive, great burdock and yacon provide insights into Asteraceae paleo-polyploidization history and plant inulin production.</title>
        <authorList>
            <person name="Fan W."/>
            <person name="Wang S."/>
            <person name="Wang H."/>
            <person name="Wang A."/>
            <person name="Jiang F."/>
            <person name="Liu H."/>
            <person name="Zhao H."/>
            <person name="Xu D."/>
            <person name="Zhang Y."/>
        </authorList>
    </citation>
    <scope>NUCLEOTIDE SEQUENCE [LARGE SCALE GENOMIC DNA]</scope>
    <source>
        <strain evidence="2">cv. Niubang</strain>
    </source>
</reference>